<dbReference type="GO" id="GO:0003677">
    <property type="term" value="F:DNA binding"/>
    <property type="evidence" value="ECO:0007669"/>
    <property type="project" value="InterPro"/>
</dbReference>
<proteinExistence type="predicted"/>
<keyword evidence="2" id="KW-0413">Isomerase</keyword>
<dbReference type="PANTHER" id="PTHR42785:SF1">
    <property type="entry name" value="DNA TOPOISOMERASE"/>
    <property type="match status" value="1"/>
</dbReference>
<protein>
    <submittedName>
        <fullName evidence="2">DNA topoisomerase, type IA, core</fullName>
    </submittedName>
</protein>
<dbReference type="PANTHER" id="PTHR42785">
    <property type="entry name" value="DNA TOPOISOMERASE, TYPE IA, CORE"/>
    <property type="match status" value="1"/>
</dbReference>
<evidence type="ECO:0000313" key="2">
    <source>
        <dbReference type="EMBL" id="GFD12786.1"/>
    </source>
</evidence>
<feature type="non-terminal residue" evidence="2">
    <location>
        <position position="111"/>
    </location>
</feature>
<comment type="caution">
    <text evidence="2">The sequence shown here is derived from an EMBL/GenBank/DDBJ whole genome shotgun (WGS) entry which is preliminary data.</text>
</comment>
<dbReference type="GO" id="GO:0006265">
    <property type="term" value="P:DNA topological change"/>
    <property type="evidence" value="ECO:0007669"/>
    <property type="project" value="InterPro"/>
</dbReference>
<dbReference type="InterPro" id="IPR000380">
    <property type="entry name" value="Topo_IA"/>
</dbReference>
<dbReference type="EMBL" id="BKCJ011267998">
    <property type="protein sequence ID" value="GFD12786.1"/>
    <property type="molecule type" value="Genomic_DNA"/>
</dbReference>
<feature type="compositionally biased region" description="Basic residues" evidence="1">
    <location>
        <begin position="30"/>
        <end position="41"/>
    </location>
</feature>
<reference evidence="2" key="1">
    <citation type="journal article" date="2019" name="Sci. Rep.">
        <title>Draft genome of Tanacetum cinerariifolium, the natural source of mosquito coil.</title>
        <authorList>
            <person name="Yamashiro T."/>
            <person name="Shiraishi A."/>
            <person name="Satake H."/>
            <person name="Nakayama K."/>
        </authorList>
    </citation>
    <scope>NUCLEOTIDE SEQUENCE</scope>
</reference>
<organism evidence="2">
    <name type="scientific">Tanacetum cinerariifolium</name>
    <name type="common">Dalmatian daisy</name>
    <name type="synonym">Chrysanthemum cinerariifolium</name>
    <dbReference type="NCBI Taxonomy" id="118510"/>
    <lineage>
        <taxon>Eukaryota</taxon>
        <taxon>Viridiplantae</taxon>
        <taxon>Streptophyta</taxon>
        <taxon>Embryophyta</taxon>
        <taxon>Tracheophyta</taxon>
        <taxon>Spermatophyta</taxon>
        <taxon>Magnoliopsida</taxon>
        <taxon>eudicotyledons</taxon>
        <taxon>Gunneridae</taxon>
        <taxon>Pentapetalae</taxon>
        <taxon>asterids</taxon>
        <taxon>campanulids</taxon>
        <taxon>Asterales</taxon>
        <taxon>Asteraceae</taxon>
        <taxon>Asteroideae</taxon>
        <taxon>Anthemideae</taxon>
        <taxon>Anthemidinae</taxon>
        <taxon>Tanacetum</taxon>
    </lineage>
</organism>
<feature type="region of interest" description="Disordered" evidence="1">
    <location>
        <begin position="21"/>
        <end position="49"/>
    </location>
</feature>
<evidence type="ECO:0000256" key="1">
    <source>
        <dbReference type="SAM" id="MobiDB-lite"/>
    </source>
</evidence>
<sequence>MLIELQLFQVSSNEKPLIEVSLEDEQSKGTTKKPRKRKPKTQAKYSAESNEAVQIVDVSDLPSKPKPPTIVKNRTIKPLYPPSGKSVVVVESVTKAKVIQGYLGDMFEVLP</sequence>
<name>A0A699TUN9_TANCI</name>
<gene>
    <name evidence="2" type="ORF">Tci_884755</name>
</gene>
<dbReference type="GO" id="GO:0003917">
    <property type="term" value="F:DNA topoisomerase type I (single strand cut, ATP-independent) activity"/>
    <property type="evidence" value="ECO:0007669"/>
    <property type="project" value="InterPro"/>
</dbReference>
<dbReference type="AlphaFoldDB" id="A0A699TUN9"/>
<accession>A0A699TUN9</accession>